<dbReference type="Proteomes" id="UP001589896">
    <property type="component" value="Unassembled WGS sequence"/>
</dbReference>
<dbReference type="InterPro" id="IPR029016">
    <property type="entry name" value="GAF-like_dom_sf"/>
</dbReference>
<evidence type="ECO:0000259" key="1">
    <source>
        <dbReference type="SMART" id="SM00065"/>
    </source>
</evidence>
<protein>
    <submittedName>
        <fullName evidence="2">GAF domain-containing protein</fullName>
    </submittedName>
</protein>
<dbReference type="PANTHER" id="PTHR43102:SF2">
    <property type="entry name" value="GAF DOMAIN-CONTAINING PROTEIN"/>
    <property type="match status" value="1"/>
</dbReference>
<keyword evidence="3" id="KW-1185">Reference proteome</keyword>
<dbReference type="SUPFAM" id="SSF55781">
    <property type="entry name" value="GAF domain-like"/>
    <property type="match status" value="1"/>
</dbReference>
<gene>
    <name evidence="2" type="ORF">ACFFGH_24355</name>
</gene>
<sequence length="396" mass="43022">MSTIRQRSVVDRLWHAILDRSFLEVPRPTDAPFAHSTGSDPYRVLVFGSGTAMGWGARSHELALPGQLARELGDRTLRGVDVDLIADKCMTALSAIPALEGRLIAPYDAIVVSLGMTDSLRLLPARTFRARMRAVLTELSARTSSHARLVLLGMQPVQTIPLLENGGGRILDRHARRLDEVLQALGSEFPKARHVAMSAGGCASHRSATAEHYRVWAGEIAAHLAPMLAERAADVAPPFLDEPARLRAVRELEKGTSLTHGALDKIAELARSVFRADVATISLIDGERQRVLASAGMEVHELPRSASLSQYALGSRTAFVVSDTAADRRFRRMHATALGLRFYAGYPLHSPDGQPVGTLAVLAAEPRPREAVDVDLLRDIAMLAQRELRTRTAVSA</sequence>
<dbReference type="RefSeq" id="WP_386673167.1">
    <property type="nucleotide sequence ID" value="NZ_JBHLTG010000006.1"/>
</dbReference>
<name>A0ABV6RVG6_9GAMM</name>
<dbReference type="InterPro" id="IPR036514">
    <property type="entry name" value="SGNH_hydro_sf"/>
</dbReference>
<dbReference type="Pfam" id="PF01590">
    <property type="entry name" value="GAF"/>
    <property type="match status" value="1"/>
</dbReference>
<dbReference type="EMBL" id="JBHLTG010000006">
    <property type="protein sequence ID" value="MFC0680974.1"/>
    <property type="molecule type" value="Genomic_DNA"/>
</dbReference>
<dbReference type="PANTHER" id="PTHR43102">
    <property type="entry name" value="SLR1143 PROTEIN"/>
    <property type="match status" value="1"/>
</dbReference>
<proteinExistence type="predicted"/>
<dbReference type="Gene3D" id="3.40.50.1110">
    <property type="entry name" value="SGNH hydrolase"/>
    <property type="match status" value="1"/>
</dbReference>
<dbReference type="SMART" id="SM00065">
    <property type="entry name" value="GAF"/>
    <property type="match status" value="1"/>
</dbReference>
<evidence type="ECO:0000313" key="3">
    <source>
        <dbReference type="Proteomes" id="UP001589896"/>
    </source>
</evidence>
<dbReference type="Gene3D" id="3.30.450.40">
    <property type="match status" value="1"/>
</dbReference>
<feature type="domain" description="GAF" evidence="1">
    <location>
        <begin position="258"/>
        <end position="396"/>
    </location>
</feature>
<reference evidence="2 3" key="1">
    <citation type="submission" date="2024-09" db="EMBL/GenBank/DDBJ databases">
        <authorList>
            <person name="Sun Q."/>
            <person name="Mori K."/>
        </authorList>
    </citation>
    <scope>NUCLEOTIDE SEQUENCE [LARGE SCALE GENOMIC DNA]</scope>
    <source>
        <strain evidence="2 3">KCTC 23076</strain>
    </source>
</reference>
<organism evidence="2 3">
    <name type="scientific">Lysobacter korlensis</name>
    <dbReference type="NCBI Taxonomy" id="553636"/>
    <lineage>
        <taxon>Bacteria</taxon>
        <taxon>Pseudomonadati</taxon>
        <taxon>Pseudomonadota</taxon>
        <taxon>Gammaproteobacteria</taxon>
        <taxon>Lysobacterales</taxon>
        <taxon>Lysobacteraceae</taxon>
        <taxon>Lysobacter</taxon>
    </lineage>
</organism>
<dbReference type="InterPro" id="IPR003018">
    <property type="entry name" value="GAF"/>
</dbReference>
<evidence type="ECO:0000313" key="2">
    <source>
        <dbReference type="EMBL" id="MFC0680974.1"/>
    </source>
</evidence>
<accession>A0ABV6RVG6</accession>
<dbReference type="SUPFAM" id="SSF52266">
    <property type="entry name" value="SGNH hydrolase"/>
    <property type="match status" value="1"/>
</dbReference>
<comment type="caution">
    <text evidence="2">The sequence shown here is derived from an EMBL/GenBank/DDBJ whole genome shotgun (WGS) entry which is preliminary data.</text>
</comment>